<dbReference type="PANTHER" id="PTHR30328:SF54">
    <property type="entry name" value="HTH-TYPE TRANSCRIPTIONAL REPRESSOR SCO4008"/>
    <property type="match status" value="1"/>
</dbReference>
<dbReference type="InterPro" id="IPR036271">
    <property type="entry name" value="Tet_transcr_reg_TetR-rel_C_sf"/>
</dbReference>
<dbReference type="RefSeq" id="WP_119975247.1">
    <property type="nucleotide sequence ID" value="NZ_JBHSQA010000014.1"/>
</dbReference>
<dbReference type="InterPro" id="IPR041467">
    <property type="entry name" value="Sco4008_C"/>
</dbReference>
<evidence type="ECO:0000256" key="1">
    <source>
        <dbReference type="ARBA" id="ARBA00023125"/>
    </source>
</evidence>
<dbReference type="OrthoDB" id="4726108at2"/>
<dbReference type="GO" id="GO:0006355">
    <property type="term" value="P:regulation of DNA-templated transcription"/>
    <property type="evidence" value="ECO:0007669"/>
    <property type="project" value="UniProtKB-ARBA"/>
</dbReference>
<dbReference type="PRINTS" id="PR00455">
    <property type="entry name" value="HTHTETR"/>
</dbReference>
<evidence type="ECO:0000313" key="4">
    <source>
        <dbReference type="EMBL" id="RJT87656.1"/>
    </source>
</evidence>
<keyword evidence="1 2" id="KW-0238">DNA-binding</keyword>
<reference evidence="4 5" key="1">
    <citation type="submission" date="2018-09" db="EMBL/GenBank/DDBJ databases">
        <title>Novel species of Cryobacterium.</title>
        <authorList>
            <person name="Liu Q."/>
            <person name="Xin Y.-H."/>
        </authorList>
    </citation>
    <scope>NUCLEOTIDE SEQUENCE [LARGE SCALE GENOMIC DNA]</scope>
    <source>
        <strain evidence="4 5">Hh39</strain>
    </source>
</reference>
<dbReference type="Pfam" id="PF00440">
    <property type="entry name" value="TetR_N"/>
    <property type="match status" value="1"/>
</dbReference>
<dbReference type="Proteomes" id="UP000272015">
    <property type="component" value="Unassembled WGS sequence"/>
</dbReference>
<dbReference type="Pfam" id="PF17926">
    <property type="entry name" value="TetR_C_21"/>
    <property type="match status" value="1"/>
</dbReference>
<dbReference type="InterPro" id="IPR050109">
    <property type="entry name" value="HTH-type_TetR-like_transc_reg"/>
</dbReference>
<evidence type="ECO:0000313" key="5">
    <source>
        <dbReference type="Proteomes" id="UP000272015"/>
    </source>
</evidence>
<dbReference type="EMBL" id="QZVS01000088">
    <property type="protein sequence ID" value="RJT87656.1"/>
    <property type="molecule type" value="Genomic_DNA"/>
</dbReference>
<dbReference type="PANTHER" id="PTHR30328">
    <property type="entry name" value="TRANSCRIPTIONAL REPRESSOR"/>
    <property type="match status" value="1"/>
</dbReference>
<organism evidence="4 5">
    <name type="scientific">Cryobacterium melibiosiphilum</name>
    <dbReference type="NCBI Taxonomy" id="995039"/>
    <lineage>
        <taxon>Bacteria</taxon>
        <taxon>Bacillati</taxon>
        <taxon>Actinomycetota</taxon>
        <taxon>Actinomycetes</taxon>
        <taxon>Micrococcales</taxon>
        <taxon>Microbacteriaceae</taxon>
        <taxon>Cryobacterium</taxon>
    </lineage>
</organism>
<dbReference type="SUPFAM" id="SSF48498">
    <property type="entry name" value="Tetracyclin repressor-like, C-terminal domain"/>
    <property type="match status" value="1"/>
</dbReference>
<feature type="domain" description="HTH tetR-type" evidence="3">
    <location>
        <begin position="6"/>
        <end position="66"/>
    </location>
</feature>
<keyword evidence="5" id="KW-1185">Reference proteome</keyword>
<dbReference type="AlphaFoldDB" id="A0A3A5MNM5"/>
<comment type="caution">
    <text evidence="4">The sequence shown here is derived from an EMBL/GenBank/DDBJ whole genome shotgun (WGS) entry which is preliminary data.</text>
</comment>
<dbReference type="SUPFAM" id="SSF46689">
    <property type="entry name" value="Homeodomain-like"/>
    <property type="match status" value="1"/>
</dbReference>
<gene>
    <name evidence="4" type="ORF">D6T64_13730</name>
</gene>
<dbReference type="GO" id="GO:0003677">
    <property type="term" value="F:DNA binding"/>
    <property type="evidence" value="ECO:0007669"/>
    <property type="project" value="UniProtKB-UniRule"/>
</dbReference>
<protein>
    <submittedName>
        <fullName evidence="4">TetR/AcrR family transcriptional regulator</fullName>
    </submittedName>
</protein>
<evidence type="ECO:0000256" key="2">
    <source>
        <dbReference type="PROSITE-ProRule" id="PRU00335"/>
    </source>
</evidence>
<accession>A0A3A5MNM5</accession>
<proteinExistence type="predicted"/>
<evidence type="ECO:0000259" key="3">
    <source>
        <dbReference type="PROSITE" id="PS50977"/>
    </source>
</evidence>
<feature type="DNA-binding region" description="H-T-H motif" evidence="2">
    <location>
        <begin position="29"/>
        <end position="48"/>
    </location>
</feature>
<name>A0A3A5MNM5_9MICO</name>
<dbReference type="InterPro" id="IPR001647">
    <property type="entry name" value="HTH_TetR"/>
</dbReference>
<dbReference type="InterPro" id="IPR009057">
    <property type="entry name" value="Homeodomain-like_sf"/>
</dbReference>
<sequence length="190" mass="20472">MAWDTEQTRHRLLEAAADEFAEHGFAGARIDRIGVGSGVNKQRIYSYFGNKVGLFDAVITRQLTTGLDEIPLTGTGPESVATFAGDYFDASVANPRLARLTAWEGLERNAPVGVDKRSLRASGKVAAIQLALPHLETDAAQDLLLTIVALVHAWTASANLGLIITGSPDDNTRRRRHVVAAVRAISKTLE</sequence>
<dbReference type="Gene3D" id="1.10.357.10">
    <property type="entry name" value="Tetracycline Repressor, domain 2"/>
    <property type="match status" value="1"/>
</dbReference>
<dbReference type="PROSITE" id="PS50977">
    <property type="entry name" value="HTH_TETR_2"/>
    <property type="match status" value="1"/>
</dbReference>